<accession>A0A5N6KP53</accession>
<feature type="compositionally biased region" description="Low complexity" evidence="1">
    <location>
        <begin position="30"/>
        <end position="43"/>
    </location>
</feature>
<feature type="compositionally biased region" description="Polar residues" evidence="1">
    <location>
        <begin position="361"/>
        <end position="385"/>
    </location>
</feature>
<comment type="caution">
    <text evidence="2">The sequence shown here is derived from an EMBL/GenBank/DDBJ whole genome shotgun (WGS) entry which is preliminary data.</text>
</comment>
<dbReference type="SUPFAM" id="SSF52113">
    <property type="entry name" value="BRCT domain"/>
    <property type="match status" value="1"/>
</dbReference>
<dbReference type="EMBL" id="VIBQ01000009">
    <property type="protein sequence ID" value="KAB8336869.1"/>
    <property type="molecule type" value="Genomic_DNA"/>
</dbReference>
<feature type="compositionally biased region" description="Low complexity" evidence="1">
    <location>
        <begin position="591"/>
        <end position="604"/>
    </location>
</feature>
<feature type="region of interest" description="Disordered" evidence="1">
    <location>
        <begin position="1"/>
        <end position="389"/>
    </location>
</feature>
<dbReference type="Proteomes" id="UP000327013">
    <property type="component" value="Unassembled WGS sequence"/>
</dbReference>
<dbReference type="GO" id="GO:0000278">
    <property type="term" value="P:mitotic cell cycle"/>
    <property type="evidence" value="ECO:0007669"/>
    <property type="project" value="TreeGrafter"/>
</dbReference>
<feature type="region of interest" description="Disordered" evidence="1">
    <location>
        <begin position="586"/>
        <end position="610"/>
    </location>
</feature>
<feature type="compositionally biased region" description="Polar residues" evidence="1">
    <location>
        <begin position="314"/>
        <end position="330"/>
    </location>
</feature>
<dbReference type="PANTHER" id="PTHR14625:SF3">
    <property type="entry name" value="MICROCEPHALIN"/>
    <property type="match status" value="1"/>
</dbReference>
<organism evidence="2 3">
    <name type="scientific">Carpinus fangiana</name>
    <dbReference type="NCBI Taxonomy" id="176857"/>
    <lineage>
        <taxon>Eukaryota</taxon>
        <taxon>Viridiplantae</taxon>
        <taxon>Streptophyta</taxon>
        <taxon>Embryophyta</taxon>
        <taxon>Tracheophyta</taxon>
        <taxon>Spermatophyta</taxon>
        <taxon>Magnoliopsida</taxon>
        <taxon>eudicotyledons</taxon>
        <taxon>Gunneridae</taxon>
        <taxon>Pentapetalae</taxon>
        <taxon>rosids</taxon>
        <taxon>fabids</taxon>
        <taxon>Fagales</taxon>
        <taxon>Betulaceae</taxon>
        <taxon>Carpinus</taxon>
    </lineage>
</organism>
<evidence type="ECO:0000256" key="1">
    <source>
        <dbReference type="SAM" id="MobiDB-lite"/>
    </source>
</evidence>
<evidence type="ECO:0008006" key="4">
    <source>
        <dbReference type="Google" id="ProtNLM"/>
    </source>
</evidence>
<feature type="region of interest" description="Disordered" evidence="1">
    <location>
        <begin position="750"/>
        <end position="800"/>
    </location>
</feature>
<proteinExistence type="predicted"/>
<sequence length="918" mass="98316">MPVPPASPPKRMTRARAKAVEDKTKTTKVSTAGSRAAAATKTTASKRKTPAEDEQEAQTAAPRPARKVSTKPTLAQSRRGIATKPAAEENATNNAPDAAIDNAAVTKARGRPRKNTVSKDPPAPAQDTMGPSTRTRTRADPVTRTIAAKKKVAFQDPEENKENAAVVGSKNTKSVKPATSVVSKPVRRTASATTTVMGKKPVGKTNSTTTPKARMAPLSPKKETQVAKGGRAEDEDDTGGPSNLADSIDELQIDPGPCVSPKKEPTSVLMASPARRPPPSPFKDAMKGSPRRLDLSVSPTKTADQVAITPPRNMLSQSPRKFNMPFTSKGTVLGAPSSDLGGSFLKSPARRPPSPFKGVLSTPSGPKSVQKDFATSTLASKSPQRFTPAKDLTAAFKAAEKEAIQARLMSIEEHTATLADELFNAPSPFSPVKKALEESNPQEQNDEESNTIEGRETGSAHQGSCDDMDVDNSIAYTPQPAKVAFLPRTPGTPAIFEDESEDELSSDNVFHSTPAAHKTRLSTHFKPAVTPEPAVQSTTPTSQVPQESLTVLAQRFGQWQTSTPNQSLLEQRKATRSVFSPLPHLARPMEEASTVASSSASTPEPNHEAPVSFFDEALPITIHEDENDAMVIDQPEHEELDQHTQDLFRQSQMSDASQIYGDENECPIDPALLGMADAPTHTTQTCTPERVYEERPQVIHTVSKVPLKGCADFDVSPIVMPKKRSQSLAGGLSPHADLELQAMRQLHPSAASMWAEHAETSQSQTNGSDLSQMVGGVEQTPRRTTSGSFVGTPAPARTPRASSSLLKGAIVFVDVHTTEGADASDLFVDLLTQMGAKCVKSWTWSSRASTGGNVAEPEPNMSTTKVGITHVVFKDGGKRTMERVREAHGRVLCVGVGWVLEYVYLFCSPQVIGLTLCF</sequence>
<dbReference type="PANTHER" id="PTHR14625">
    <property type="entry name" value="MICROCEPHALIN"/>
    <property type="match status" value="1"/>
</dbReference>
<dbReference type="OrthoDB" id="2384350at2759"/>
<dbReference type="InterPro" id="IPR022047">
    <property type="entry name" value="Microcephalin-like"/>
</dbReference>
<feature type="region of interest" description="Disordered" evidence="1">
    <location>
        <begin position="422"/>
        <end position="507"/>
    </location>
</feature>
<dbReference type="AlphaFoldDB" id="A0A5N6KP53"/>
<feature type="compositionally biased region" description="Acidic residues" evidence="1">
    <location>
        <begin position="496"/>
        <end position="505"/>
    </location>
</feature>
<dbReference type="InterPro" id="IPR036420">
    <property type="entry name" value="BRCT_dom_sf"/>
</dbReference>
<keyword evidence="3" id="KW-1185">Reference proteome</keyword>
<dbReference type="Gene3D" id="3.40.50.10190">
    <property type="entry name" value="BRCT domain"/>
    <property type="match status" value="1"/>
</dbReference>
<name>A0A5N6KP53_9ROSI</name>
<evidence type="ECO:0000313" key="3">
    <source>
        <dbReference type="Proteomes" id="UP000327013"/>
    </source>
</evidence>
<protein>
    <recommendedName>
        <fullName evidence="4">BRCT domain-containing protein</fullName>
    </recommendedName>
</protein>
<evidence type="ECO:0000313" key="2">
    <source>
        <dbReference type="EMBL" id="KAB8336869.1"/>
    </source>
</evidence>
<reference evidence="2 3" key="1">
    <citation type="submission" date="2019-06" db="EMBL/GenBank/DDBJ databases">
        <title>A chromosomal-level reference genome of Carpinus fangiana (Coryloideae, Betulaceae).</title>
        <authorList>
            <person name="Yang X."/>
            <person name="Wang Z."/>
            <person name="Zhang L."/>
            <person name="Hao G."/>
            <person name="Liu J."/>
            <person name="Yang Y."/>
        </authorList>
    </citation>
    <scope>NUCLEOTIDE SEQUENCE [LARGE SCALE GENOMIC DNA]</scope>
    <source>
        <strain evidence="2">Cfa_2016G</strain>
        <tissue evidence="2">Leaf</tissue>
    </source>
</reference>
<feature type="compositionally biased region" description="Polar residues" evidence="1">
    <location>
        <begin position="760"/>
        <end position="771"/>
    </location>
</feature>
<gene>
    <name evidence="2" type="ORF">FH972_021177</name>
</gene>
<dbReference type="CDD" id="cd17716">
    <property type="entry name" value="BRCT_microcephalin_rpt1"/>
    <property type="match status" value="1"/>
</dbReference>
<feature type="compositionally biased region" description="Low complexity" evidence="1">
    <location>
        <begin position="82"/>
        <end position="104"/>
    </location>
</feature>